<gene>
    <name evidence="2" type="ORF">HMPREF0216_01751</name>
</gene>
<accession>L1QF42</accession>
<dbReference type="Proteomes" id="UP000010420">
    <property type="component" value="Unassembled WGS sequence"/>
</dbReference>
<evidence type="ECO:0000313" key="2">
    <source>
        <dbReference type="EMBL" id="EKY26566.1"/>
    </source>
</evidence>
<keyword evidence="1" id="KW-0812">Transmembrane</keyword>
<dbReference type="AlphaFoldDB" id="L1QF42"/>
<evidence type="ECO:0000256" key="1">
    <source>
        <dbReference type="SAM" id="Phobius"/>
    </source>
</evidence>
<dbReference type="EMBL" id="AMEZ01000053">
    <property type="protein sequence ID" value="EKY26566.1"/>
    <property type="molecule type" value="Genomic_DNA"/>
</dbReference>
<name>L1QF42_9CLOT</name>
<dbReference type="RefSeq" id="WP_005213386.1">
    <property type="nucleotide sequence ID" value="NZ_KB291645.1"/>
</dbReference>
<keyword evidence="3" id="KW-1185">Reference proteome</keyword>
<comment type="caution">
    <text evidence="2">The sequence shown here is derived from an EMBL/GenBank/DDBJ whole genome shotgun (WGS) entry which is preliminary data.</text>
</comment>
<sequence length="58" mass="6668">MINILSLFWVLVLIGYFGLHIIVAFFMFYAINVGLHFIDAIAEKLISKISNINKKRVV</sequence>
<feature type="transmembrane region" description="Helical" evidence="1">
    <location>
        <begin position="6"/>
        <end position="31"/>
    </location>
</feature>
<keyword evidence="1" id="KW-0472">Membrane</keyword>
<proteinExistence type="predicted"/>
<keyword evidence="1" id="KW-1133">Transmembrane helix</keyword>
<reference evidence="2 3" key="1">
    <citation type="submission" date="2012-05" db="EMBL/GenBank/DDBJ databases">
        <authorList>
            <person name="Weinstock G."/>
            <person name="Sodergren E."/>
            <person name="Lobos E.A."/>
            <person name="Fulton L."/>
            <person name="Fulton R."/>
            <person name="Courtney L."/>
            <person name="Fronick C."/>
            <person name="O'Laughlin M."/>
            <person name="Godfrey J."/>
            <person name="Wilson R.M."/>
            <person name="Miner T."/>
            <person name="Farmer C."/>
            <person name="Delehaunty K."/>
            <person name="Cordes M."/>
            <person name="Minx P."/>
            <person name="Tomlinson C."/>
            <person name="Chen J."/>
            <person name="Wollam A."/>
            <person name="Pepin K.H."/>
            <person name="Bhonagiri V."/>
            <person name="Zhang X."/>
            <person name="Suruliraj S."/>
            <person name="Warren W."/>
            <person name="Mitreva M."/>
            <person name="Mardis E.R."/>
            <person name="Wilson R.K."/>
        </authorList>
    </citation>
    <scope>NUCLEOTIDE SEQUENCE [LARGE SCALE GENOMIC DNA]</scope>
    <source>
        <strain evidence="2 3">DSM 1785</strain>
    </source>
</reference>
<organism evidence="2 3">
    <name type="scientific">Clostridium celatum DSM 1785</name>
    <dbReference type="NCBI Taxonomy" id="545697"/>
    <lineage>
        <taxon>Bacteria</taxon>
        <taxon>Bacillati</taxon>
        <taxon>Bacillota</taxon>
        <taxon>Clostridia</taxon>
        <taxon>Eubacteriales</taxon>
        <taxon>Clostridiaceae</taxon>
        <taxon>Clostridium</taxon>
    </lineage>
</organism>
<dbReference type="HOGENOM" id="CLU_2971289_0_0_9"/>
<dbReference type="PATRIC" id="fig|545697.3.peg.1723"/>
<evidence type="ECO:0000313" key="3">
    <source>
        <dbReference type="Proteomes" id="UP000010420"/>
    </source>
</evidence>
<protein>
    <submittedName>
        <fullName evidence="2">Uncharacterized protein</fullName>
    </submittedName>
</protein>